<dbReference type="RefSeq" id="WP_306963693.1">
    <property type="nucleotide sequence ID" value="NZ_JAUSRG010000017.1"/>
</dbReference>
<dbReference type="PANTHER" id="PTHR43798">
    <property type="entry name" value="MONOACYLGLYCEROL LIPASE"/>
    <property type="match status" value="1"/>
</dbReference>
<feature type="region of interest" description="Disordered" evidence="5">
    <location>
        <begin position="252"/>
        <end position="271"/>
    </location>
</feature>
<dbReference type="PANTHER" id="PTHR43798:SF31">
    <property type="entry name" value="AB HYDROLASE SUPERFAMILY PROTEIN YCLE"/>
    <property type="match status" value="1"/>
</dbReference>
<dbReference type="GO" id="GO:0106435">
    <property type="term" value="F:carboxylesterase activity"/>
    <property type="evidence" value="ECO:0007669"/>
    <property type="project" value="UniProtKB-EC"/>
</dbReference>
<dbReference type="SUPFAM" id="SSF53474">
    <property type="entry name" value="alpha/beta-Hydrolases"/>
    <property type="match status" value="1"/>
</dbReference>
<feature type="compositionally biased region" description="Polar residues" evidence="5">
    <location>
        <begin position="252"/>
        <end position="262"/>
    </location>
</feature>
<sequence>MNTLPDPSPYASDFTGSGPSIGVVMSHGFTGSPHSMRPWAEYLAAEGYAVRLPLLPGHGTTWQDMATRHWQEWHHAVDAAYLELQAACDFVFAAGLSMGGTLALRIAATRPVAGTVVVNPGLVIDDPRAAVVGILKHVMKSTPAIANDILKPGMDEGAYPRTPVAAAHELKKMYKDTISLLPRISAPVRVFRSSVDHVVSERSIKQLKERVTASMEFSTLGNSYHVATLDNDALEIFRGSAEFIRKTMAGLTSSSARATPSGTELRDSPHE</sequence>
<evidence type="ECO:0000256" key="3">
    <source>
        <dbReference type="PIRSR" id="PIRSR017388-2"/>
    </source>
</evidence>
<evidence type="ECO:0000313" key="9">
    <source>
        <dbReference type="Proteomes" id="UP001230951"/>
    </source>
</evidence>
<evidence type="ECO:0000313" key="10">
    <source>
        <dbReference type="Proteomes" id="UP001242995"/>
    </source>
</evidence>
<keyword evidence="9" id="KW-1185">Reference proteome</keyword>
<feature type="active site" description="Charge relay system" evidence="2">
    <location>
        <position position="225"/>
    </location>
</feature>
<dbReference type="InterPro" id="IPR000073">
    <property type="entry name" value="AB_hydrolase_1"/>
</dbReference>
<feature type="site" description="Important for substrate specificity" evidence="4">
    <location>
        <position position="145"/>
    </location>
</feature>
<dbReference type="EMBL" id="JAUSRG010000017">
    <property type="protein sequence ID" value="MDP9907092.1"/>
    <property type="molecule type" value="Genomic_DNA"/>
</dbReference>
<keyword evidence="1 7" id="KW-0378">Hydrolase</keyword>
<evidence type="ECO:0000256" key="1">
    <source>
        <dbReference type="ARBA" id="ARBA00022801"/>
    </source>
</evidence>
<feature type="binding site" evidence="3">
    <location>
        <position position="29"/>
    </location>
    <ligand>
        <name>substrate</name>
    </ligand>
</feature>
<evidence type="ECO:0000256" key="4">
    <source>
        <dbReference type="PIRSR" id="PIRSR017388-3"/>
    </source>
</evidence>
<evidence type="ECO:0000256" key="5">
    <source>
        <dbReference type="SAM" id="MobiDB-lite"/>
    </source>
</evidence>
<dbReference type="InterPro" id="IPR029058">
    <property type="entry name" value="AB_hydrolase_fold"/>
</dbReference>
<name>A0AAW8DKW8_9MICC</name>
<proteinExistence type="predicted"/>
<dbReference type="Pfam" id="PF12697">
    <property type="entry name" value="Abhydrolase_6"/>
    <property type="match status" value="1"/>
</dbReference>
<dbReference type="PIRSF" id="PIRSF017388">
    <property type="entry name" value="Esterase_lipase"/>
    <property type="match status" value="1"/>
</dbReference>
<reference evidence="7 9" key="1">
    <citation type="submission" date="2023-07" db="EMBL/GenBank/DDBJ databases">
        <title>Sorghum-associated microbial communities from plants grown in Nebraska, USA.</title>
        <authorList>
            <person name="Schachtman D."/>
        </authorList>
    </citation>
    <scope>NUCLEOTIDE SEQUENCE</scope>
    <source>
        <strain evidence="7">DS1006</strain>
        <strain evidence="8 9">DS1016</strain>
    </source>
</reference>
<dbReference type="InterPro" id="IPR050266">
    <property type="entry name" value="AB_hydrolase_sf"/>
</dbReference>
<evidence type="ECO:0000313" key="7">
    <source>
        <dbReference type="EMBL" id="MDP9907092.1"/>
    </source>
</evidence>
<evidence type="ECO:0000256" key="2">
    <source>
        <dbReference type="PIRSR" id="PIRSR017388-1"/>
    </source>
</evidence>
<evidence type="ECO:0000313" key="8">
    <source>
        <dbReference type="EMBL" id="MDQ0183296.1"/>
    </source>
</evidence>
<accession>A0AAW8DKW8</accession>
<gene>
    <name evidence="7" type="ORF">J2S90_004082</name>
    <name evidence="8" type="ORF">J2S93_004756</name>
</gene>
<dbReference type="EC" id="3.1.1.1" evidence="7"/>
<dbReference type="Proteomes" id="UP001242995">
    <property type="component" value="Unassembled WGS sequence"/>
</dbReference>
<dbReference type="Gene3D" id="3.40.50.1820">
    <property type="entry name" value="alpha/beta hydrolase"/>
    <property type="match status" value="1"/>
</dbReference>
<feature type="binding site" evidence="3">
    <location>
        <position position="98"/>
    </location>
    <ligand>
        <name>substrate</name>
    </ligand>
</feature>
<feature type="active site" description="Charge relay system" evidence="2">
    <location>
        <position position="196"/>
    </location>
</feature>
<dbReference type="InterPro" id="IPR012354">
    <property type="entry name" value="Esterase_lipase"/>
</dbReference>
<protein>
    <submittedName>
        <fullName evidence="7">Carboxylesterase</fullName>
        <ecNumber evidence="7">3.1.1.1</ecNumber>
    </submittedName>
</protein>
<organism evidence="7 10">
    <name type="scientific">Arthrobacter bambusae</name>
    <dbReference type="NCBI Taxonomy" id="1338426"/>
    <lineage>
        <taxon>Bacteria</taxon>
        <taxon>Bacillati</taxon>
        <taxon>Actinomycetota</taxon>
        <taxon>Actinomycetes</taxon>
        <taxon>Micrococcales</taxon>
        <taxon>Micrococcaceae</taxon>
        <taxon>Arthrobacter</taxon>
    </lineage>
</organism>
<comment type="caution">
    <text evidence="7">The sequence shown here is derived from an EMBL/GenBank/DDBJ whole genome shotgun (WGS) entry which is preliminary data.</text>
</comment>
<feature type="domain" description="AB hydrolase-1" evidence="6">
    <location>
        <begin position="23"/>
        <end position="211"/>
    </location>
</feature>
<dbReference type="EMBL" id="JAUSTF010000023">
    <property type="protein sequence ID" value="MDQ0183296.1"/>
    <property type="molecule type" value="Genomic_DNA"/>
</dbReference>
<feature type="active site" description="Nucleophile" evidence="2">
    <location>
        <position position="97"/>
    </location>
</feature>
<dbReference type="AlphaFoldDB" id="A0AAW8DKW8"/>
<dbReference type="GO" id="GO:0016020">
    <property type="term" value="C:membrane"/>
    <property type="evidence" value="ECO:0007669"/>
    <property type="project" value="TreeGrafter"/>
</dbReference>
<evidence type="ECO:0000259" key="6">
    <source>
        <dbReference type="Pfam" id="PF12697"/>
    </source>
</evidence>
<dbReference type="Proteomes" id="UP001230951">
    <property type="component" value="Unassembled WGS sequence"/>
</dbReference>